<reference evidence="5 6" key="1">
    <citation type="submission" date="2019-06" db="EMBL/GenBank/DDBJ databases">
        <authorList>
            <person name="Deangelis K."/>
            <person name="Huntemann M."/>
            <person name="Clum A."/>
            <person name="Pillay M."/>
            <person name="Palaniappan K."/>
            <person name="Varghese N."/>
            <person name="Mikhailova N."/>
            <person name="Stamatis D."/>
            <person name="Reddy T."/>
            <person name="Daum C."/>
            <person name="Shapiro N."/>
            <person name="Ivanova N."/>
            <person name="Kyrpides N."/>
            <person name="Woyke T."/>
        </authorList>
    </citation>
    <scope>NUCLEOTIDE SEQUENCE [LARGE SCALE GENOMIC DNA]</scope>
    <source>
        <strain evidence="5 6">106R</strain>
    </source>
</reference>
<dbReference type="Pfam" id="PF18821">
    <property type="entry name" value="LPD7"/>
    <property type="match status" value="1"/>
</dbReference>
<evidence type="ECO:0000259" key="2">
    <source>
        <dbReference type="Pfam" id="PF03432"/>
    </source>
</evidence>
<dbReference type="AlphaFoldDB" id="A0AA46K0W6"/>
<feature type="region of interest" description="Disordered" evidence="1">
    <location>
        <begin position="614"/>
        <end position="651"/>
    </location>
</feature>
<gene>
    <name evidence="5" type="ORF">FHU12_5408</name>
</gene>
<proteinExistence type="predicted"/>
<dbReference type="InterPro" id="IPR054462">
    <property type="entry name" value="TraI_M"/>
</dbReference>
<dbReference type="Proteomes" id="UP000320710">
    <property type="component" value="Unassembled WGS sequence"/>
</dbReference>
<evidence type="ECO:0000259" key="3">
    <source>
        <dbReference type="Pfam" id="PF18821"/>
    </source>
</evidence>
<sequence length="651" mass="75092">MNVIIPPKRRDGGTSFMKLVGYLSLRDEKKPDDVITPDKIAKTSSRSSQAIFDRLVDYIERRNDFSPMQVVASFPDGREQVIIGGVECETNCFSLETAAAEMSMVSASNRHCKDPVYHFILSWQEDENPKPEDIFDSARFCLKELGMEHHQFVTGIHRDTDNIHCHIAVNRVNPETYRAANLWNDADTLQQCCRVLEKRFGFKQDNGSWVWGDNDTLRRAPWRFRNAPQGAAKREIYSGKESLYHYAVRKTRTKITDAIKNKTASWKYFHLLMHANGLALREQNGGLVVFDIAHPDSIVVKASDVHPTLTKFRLEPYIGPYESAPAFESDDQEEGAYAIYDHYQPAFQVRDREARKERREERAAARDDLKLRYKKYRDTWVKPDLNVKARYQELAAHYQAMKGNVRHSYHDPLLRKLMYRVAEFERMKATAELRIQIREERKRLFESGQYRPLSYRSWVEREALTGDVAAISQLRGWAYREKRKAKAAVPNKHKDSVLVFGVADDSPVLERSTHATRLHRNGTIEYLRDGVVGVVDRGDQVEIKPGFEDYEDTANYHLAAEIAGTKSGERVEIVGTDDFVDRVLLEGCRLNYQQEKEVFGPTDNWQRGRSEVLEHRHVRPEMGYDAPAGSRQADDRDDDAPTVNSYWGPRP</sequence>
<dbReference type="InterPro" id="IPR049751">
    <property type="entry name" value="TraI/MobA_relaxases"/>
</dbReference>
<protein>
    <submittedName>
        <fullName evidence="5">Relaxase/mobilization nuclease-like protein</fullName>
    </submittedName>
</protein>
<accession>A0AA46K0W6</accession>
<feature type="domain" description="MobA/VirD2-like nuclease" evidence="2">
    <location>
        <begin position="89"/>
        <end position="201"/>
    </location>
</feature>
<dbReference type="InterPro" id="IPR040677">
    <property type="entry name" value="LPD7"/>
</dbReference>
<organism evidence="5 6">
    <name type="scientific">Serratia marcescens</name>
    <dbReference type="NCBI Taxonomy" id="615"/>
    <lineage>
        <taxon>Bacteria</taxon>
        <taxon>Pseudomonadati</taxon>
        <taxon>Pseudomonadota</taxon>
        <taxon>Gammaproteobacteria</taxon>
        <taxon>Enterobacterales</taxon>
        <taxon>Yersiniaceae</taxon>
        <taxon>Serratia</taxon>
    </lineage>
</organism>
<name>A0AA46K0W6_SERMA</name>
<evidence type="ECO:0000256" key="1">
    <source>
        <dbReference type="SAM" id="MobiDB-lite"/>
    </source>
</evidence>
<dbReference type="NCBIfam" id="NF041893">
    <property type="entry name" value="TraI_MobP_relax"/>
    <property type="match status" value="1"/>
</dbReference>
<dbReference type="InterPro" id="IPR005094">
    <property type="entry name" value="Endonuclease_MobA/VirD2"/>
</dbReference>
<dbReference type="Pfam" id="PF22863">
    <property type="entry name" value="TraI_middle"/>
    <property type="match status" value="1"/>
</dbReference>
<feature type="domain" description="Large polyvalent protein-associated" evidence="3">
    <location>
        <begin position="515"/>
        <end position="591"/>
    </location>
</feature>
<feature type="domain" description="TraI-like middle" evidence="4">
    <location>
        <begin position="231"/>
        <end position="323"/>
    </location>
</feature>
<dbReference type="EMBL" id="VFMJ01000002">
    <property type="protein sequence ID" value="TQI77538.1"/>
    <property type="molecule type" value="Genomic_DNA"/>
</dbReference>
<dbReference type="Pfam" id="PF03432">
    <property type="entry name" value="Relaxase"/>
    <property type="match status" value="1"/>
</dbReference>
<comment type="caution">
    <text evidence="5">The sequence shown here is derived from an EMBL/GenBank/DDBJ whole genome shotgun (WGS) entry which is preliminary data.</text>
</comment>
<reference evidence="5 6" key="2">
    <citation type="submission" date="2019-07" db="EMBL/GenBank/DDBJ databases">
        <title>Investigation of anaerobic lignin degradation for improved lignocellulosic biofuels.</title>
        <authorList>
            <person name="Deangelis K.PhD."/>
        </authorList>
    </citation>
    <scope>NUCLEOTIDE SEQUENCE [LARGE SCALE GENOMIC DNA]</scope>
    <source>
        <strain evidence="5 6">106R</strain>
    </source>
</reference>
<evidence type="ECO:0000313" key="6">
    <source>
        <dbReference type="Proteomes" id="UP000320710"/>
    </source>
</evidence>
<dbReference type="RefSeq" id="WP_141973149.1">
    <property type="nucleotide sequence ID" value="NZ_VFMJ01000002.1"/>
</dbReference>
<evidence type="ECO:0000313" key="5">
    <source>
        <dbReference type="EMBL" id="TQI77538.1"/>
    </source>
</evidence>
<evidence type="ECO:0000259" key="4">
    <source>
        <dbReference type="Pfam" id="PF22863"/>
    </source>
</evidence>